<reference evidence="2 3" key="1">
    <citation type="journal article" date="2010" name="Stand. Genomic Sci.">
        <title>Complete genome sequence of Streptosporangium roseum type strain (NI 9100).</title>
        <authorList>
            <person name="Nolan M."/>
            <person name="Sikorski J."/>
            <person name="Jando M."/>
            <person name="Lucas S."/>
            <person name="Lapidus A."/>
            <person name="Glavina Del Rio T."/>
            <person name="Chen F."/>
            <person name="Tice H."/>
            <person name="Pitluck S."/>
            <person name="Cheng J.F."/>
            <person name="Chertkov O."/>
            <person name="Sims D."/>
            <person name="Meincke L."/>
            <person name="Brettin T."/>
            <person name="Han C."/>
            <person name="Detter J.C."/>
            <person name="Bruce D."/>
            <person name="Goodwin L."/>
            <person name="Land M."/>
            <person name="Hauser L."/>
            <person name="Chang Y.J."/>
            <person name="Jeffries C.D."/>
            <person name="Ivanova N."/>
            <person name="Mavromatis K."/>
            <person name="Mikhailova N."/>
            <person name="Chen A."/>
            <person name="Palaniappan K."/>
            <person name="Chain P."/>
            <person name="Rohde M."/>
            <person name="Goker M."/>
            <person name="Bristow J."/>
            <person name="Eisen J.A."/>
            <person name="Markowitz V."/>
            <person name="Hugenholtz P."/>
            <person name="Kyrpides N.C."/>
            <person name="Klenk H.P."/>
        </authorList>
    </citation>
    <scope>NUCLEOTIDE SEQUENCE [LARGE SCALE GENOMIC DNA]</scope>
    <source>
        <strain evidence="3">ATCC 12428 / DSM 43021 / JCM 3005 / NI 9100</strain>
    </source>
</reference>
<dbReference type="RefSeq" id="WP_012886965.1">
    <property type="nucleotide sequence ID" value="NC_013595.1"/>
</dbReference>
<proteinExistence type="predicted"/>
<dbReference type="OrthoDB" id="3353677at2"/>
<evidence type="ECO:0000313" key="2">
    <source>
        <dbReference type="EMBL" id="ACZ83219.1"/>
    </source>
</evidence>
<sequence>MTFVDQSPLPKTGRGRPTARPDGLYEPAWITGSVLVQGGVRVPFTGEDGRGRTYKFGKLPLPGMHEDLAAAFALRTGSTGGRRTLASANIAWQAVRTVLTFLDGLPYPPCDLPALRRSHLERLRRHLRLTHQERSAINTMVEVLQILQKADPARLRPEVRAFTHQRGHHQREHGQDGGLPGYSDREFGQIMRAARSRVAEIRDRIRAGERLVALAQTTPEELTAEERDEARWLAEMARTGEVPSRRRDGGWPRTNLVDATAKLQAAKRLFLTSEDLLPPLVLMVALTERNPETVKELPAQHRVLEERAVAVATVKRRRGKALSRMTLHWEIGTDSRRLHTPGGLYLLIHELTARSRALSGTASLWAVWSHTGGHIGAFDKSLGRVMFLSRWAAAEGLTADAPEGAGPIPLQLRLDRLKTAAEVRRAKATGGHMPSTATTNTMDVSYLHYLRNDPVIQAWAEDIIDAALADAEQSSRTFHLRILGVDFRDRFLADSETVARELGTTAAKVADALAGNLDTLVASCLDIYHNPDTGGHCEVSFLTCLRCPNALVLERHLPMLYLLLDHLQTRLDQMSVQEWCRRHGVIWLIITRLILPRFSPAQRDAARQTLPDQTALDLLALLDGPKEEA</sequence>
<dbReference type="KEGG" id="sro:Sros_0167"/>
<dbReference type="AlphaFoldDB" id="D2AXN9"/>
<keyword evidence="3" id="KW-1185">Reference proteome</keyword>
<accession>D2AXN9</accession>
<dbReference type="HOGENOM" id="CLU_032894_0_0_11"/>
<organism evidence="2 3">
    <name type="scientific">Streptosporangium roseum (strain ATCC 12428 / DSM 43021 / JCM 3005 / KCTC 9067 / NCIMB 10171 / NRRL 2505 / NI 9100)</name>
    <dbReference type="NCBI Taxonomy" id="479432"/>
    <lineage>
        <taxon>Bacteria</taxon>
        <taxon>Bacillati</taxon>
        <taxon>Actinomycetota</taxon>
        <taxon>Actinomycetes</taxon>
        <taxon>Streptosporangiales</taxon>
        <taxon>Streptosporangiaceae</taxon>
        <taxon>Streptosporangium</taxon>
    </lineage>
</organism>
<evidence type="ECO:0000256" key="1">
    <source>
        <dbReference type="SAM" id="MobiDB-lite"/>
    </source>
</evidence>
<dbReference type="eggNOG" id="ENOG502ZA16">
    <property type="taxonomic scope" value="Bacteria"/>
</dbReference>
<gene>
    <name evidence="2" type="ordered locus">Sros_0167</name>
</gene>
<dbReference type="Proteomes" id="UP000002029">
    <property type="component" value="Chromosome"/>
</dbReference>
<dbReference type="STRING" id="479432.Sros_0167"/>
<dbReference type="EMBL" id="CP001814">
    <property type="protein sequence ID" value="ACZ83219.1"/>
    <property type="molecule type" value="Genomic_DNA"/>
</dbReference>
<protein>
    <submittedName>
        <fullName evidence="2">Uncharacterized protein</fullName>
    </submittedName>
</protein>
<name>D2AXN9_STRRD</name>
<feature type="region of interest" description="Disordered" evidence="1">
    <location>
        <begin position="163"/>
        <end position="182"/>
    </location>
</feature>
<evidence type="ECO:0000313" key="3">
    <source>
        <dbReference type="Proteomes" id="UP000002029"/>
    </source>
</evidence>
<feature type="region of interest" description="Disordered" evidence="1">
    <location>
        <begin position="1"/>
        <end position="22"/>
    </location>
</feature>